<evidence type="ECO:0000259" key="1">
    <source>
        <dbReference type="Pfam" id="PF00195"/>
    </source>
</evidence>
<protein>
    <recommendedName>
        <fullName evidence="1">Chalcone/stilbene synthase N-terminal domain-containing protein</fullName>
    </recommendedName>
</protein>
<reference evidence="2 3" key="1">
    <citation type="journal article" date="2020" name="Mol. Biol. Evol.">
        <title>Distinct Expression and Methylation Patterns for Genes with Different Fates following a Single Whole-Genome Duplication in Flowering Plants.</title>
        <authorList>
            <person name="Shi T."/>
            <person name="Rahmani R.S."/>
            <person name="Gugger P.F."/>
            <person name="Wang M."/>
            <person name="Li H."/>
            <person name="Zhang Y."/>
            <person name="Li Z."/>
            <person name="Wang Q."/>
            <person name="Van de Peer Y."/>
            <person name="Marchal K."/>
            <person name="Chen J."/>
        </authorList>
    </citation>
    <scope>NUCLEOTIDE SEQUENCE [LARGE SCALE GENOMIC DNA]</scope>
    <source>
        <tissue evidence="2">Leaf</tissue>
    </source>
</reference>
<organism evidence="2 3">
    <name type="scientific">Nelumbo nucifera</name>
    <name type="common">Sacred lotus</name>
    <dbReference type="NCBI Taxonomy" id="4432"/>
    <lineage>
        <taxon>Eukaryota</taxon>
        <taxon>Viridiplantae</taxon>
        <taxon>Streptophyta</taxon>
        <taxon>Embryophyta</taxon>
        <taxon>Tracheophyta</taxon>
        <taxon>Spermatophyta</taxon>
        <taxon>Magnoliopsida</taxon>
        <taxon>Proteales</taxon>
        <taxon>Nelumbonaceae</taxon>
        <taxon>Nelumbo</taxon>
    </lineage>
</organism>
<keyword evidence="3" id="KW-1185">Reference proteome</keyword>
<sequence length="138" mass="15399">MKVVIAGCFLMASRHGFLLQIGSFFNHPVQLYELVLWWQQMGLLITRPSLRRWLLLQGDLRQVPRTDNRGLTNDQAKARNSKPAVLEMALEASLACIKEWGRPVGYISTSPTSSVSSSEIRLPGTWRASSPCTVTSVV</sequence>
<dbReference type="Pfam" id="PF00195">
    <property type="entry name" value="Chal_sti_synt_N"/>
    <property type="match status" value="1"/>
</dbReference>
<gene>
    <name evidence="2" type="ORF">HUJ06_023410</name>
</gene>
<dbReference type="Proteomes" id="UP000607653">
    <property type="component" value="Unassembled WGS sequence"/>
</dbReference>
<feature type="domain" description="Chalcone/stilbene synthase N-terminal" evidence="1">
    <location>
        <begin position="62"/>
        <end position="125"/>
    </location>
</feature>
<comment type="caution">
    <text evidence="2">The sequence shown here is derived from an EMBL/GenBank/DDBJ whole genome shotgun (WGS) entry which is preliminary data.</text>
</comment>
<evidence type="ECO:0000313" key="3">
    <source>
        <dbReference type="Proteomes" id="UP000607653"/>
    </source>
</evidence>
<accession>A0A822XNT3</accession>
<dbReference type="EMBL" id="DUZY01000001">
    <property type="protein sequence ID" value="DAD21947.1"/>
    <property type="molecule type" value="Genomic_DNA"/>
</dbReference>
<name>A0A822XNT3_NELNU</name>
<evidence type="ECO:0000313" key="2">
    <source>
        <dbReference type="EMBL" id="DAD21947.1"/>
    </source>
</evidence>
<dbReference type="InterPro" id="IPR001099">
    <property type="entry name" value="Chalcone/stilbene_synt_N"/>
</dbReference>
<dbReference type="AlphaFoldDB" id="A0A822XNT3"/>
<proteinExistence type="predicted"/>